<name>A0A0J8GD31_9LIST</name>
<dbReference type="EMBL" id="AZHO01000007">
    <property type="protein sequence ID" value="KMT60540.1"/>
    <property type="molecule type" value="Genomic_DNA"/>
</dbReference>
<evidence type="ECO:0000256" key="1">
    <source>
        <dbReference type="RuleBase" id="RU003936"/>
    </source>
</evidence>
<sequence length="122" mass="13444">MTNLTKIEIITRPNRFEAFQKELAKIGVSGLTVTKALGTGLEKGFIELYRGKKKENNIHERMKIEIVVSTVPVESVLRVVEATLRTGEPGDGKVFIYPLSEVIKISTGETGQDALQDSPSQN</sequence>
<dbReference type="GO" id="GO:0006808">
    <property type="term" value="P:regulation of nitrogen utilization"/>
    <property type="evidence" value="ECO:0007669"/>
    <property type="project" value="InterPro"/>
</dbReference>
<dbReference type="PANTHER" id="PTHR30115:SF11">
    <property type="entry name" value="NITROGEN REGULATORY PROTEIN P-II HOMOLOG"/>
    <property type="match status" value="1"/>
</dbReference>
<dbReference type="Pfam" id="PF00543">
    <property type="entry name" value="P-II"/>
    <property type="match status" value="1"/>
</dbReference>
<evidence type="ECO:0000313" key="3">
    <source>
        <dbReference type="Proteomes" id="UP000052258"/>
    </source>
</evidence>
<dbReference type="GO" id="GO:0030234">
    <property type="term" value="F:enzyme regulator activity"/>
    <property type="evidence" value="ECO:0007669"/>
    <property type="project" value="InterPro"/>
</dbReference>
<dbReference type="GO" id="GO:0005829">
    <property type="term" value="C:cytosol"/>
    <property type="evidence" value="ECO:0007669"/>
    <property type="project" value="TreeGrafter"/>
</dbReference>
<dbReference type="SUPFAM" id="SSF54913">
    <property type="entry name" value="GlnB-like"/>
    <property type="match status" value="1"/>
</dbReference>
<keyword evidence="3" id="KW-1185">Reference proteome</keyword>
<accession>A0A0J8GD31</accession>
<dbReference type="AlphaFoldDB" id="A0A0J8GD31"/>
<dbReference type="RefSeq" id="WP_007473432.1">
    <property type="nucleotide sequence ID" value="NZ_KQ130610.1"/>
</dbReference>
<dbReference type="PANTHER" id="PTHR30115">
    <property type="entry name" value="NITROGEN REGULATORY PROTEIN P-II"/>
    <property type="match status" value="1"/>
</dbReference>
<comment type="caution">
    <text evidence="2">The sequence shown here is derived from an EMBL/GenBank/DDBJ whole genome shotgun (WGS) entry which is preliminary data.</text>
</comment>
<gene>
    <name evidence="2" type="ORF">X560_0668</name>
</gene>
<dbReference type="InterPro" id="IPR015867">
    <property type="entry name" value="N-reg_PII/ATP_PRibTrfase_C"/>
</dbReference>
<proteinExistence type="inferred from homology"/>
<dbReference type="InterPro" id="IPR017918">
    <property type="entry name" value="N-reg_PII_CS"/>
</dbReference>
<dbReference type="GO" id="GO:0005524">
    <property type="term" value="F:ATP binding"/>
    <property type="evidence" value="ECO:0007669"/>
    <property type="project" value="TreeGrafter"/>
</dbReference>
<dbReference type="Gene3D" id="3.30.70.120">
    <property type="match status" value="1"/>
</dbReference>
<dbReference type="PROSITE" id="PS00638">
    <property type="entry name" value="PII_GLNB_CTER"/>
    <property type="match status" value="1"/>
</dbReference>
<evidence type="ECO:0000313" key="2">
    <source>
        <dbReference type="EMBL" id="KMT60540.1"/>
    </source>
</evidence>
<reference evidence="2 3" key="1">
    <citation type="journal article" date="2015" name="Genome Biol. Evol.">
        <title>Comparative Genomics of Listeria Sensu Lato: Genus-Wide Differences in Evolutionary Dynamics and the Progressive Gain of Complex, Potentially Pathogenicity-Related Traits through Lateral Gene Transfer.</title>
        <authorList>
            <person name="Chiara M."/>
            <person name="Caruso M."/>
            <person name="D'Erchia A.M."/>
            <person name="Manzari C."/>
            <person name="Fraccalvieri R."/>
            <person name="Goffredo E."/>
            <person name="Latorre L."/>
            <person name="Miccolupo A."/>
            <person name="Padalino I."/>
            <person name="Santagada G."/>
            <person name="Chiocco D."/>
            <person name="Pesole G."/>
            <person name="Horner D.S."/>
            <person name="Parisi A."/>
        </authorList>
    </citation>
    <scope>NUCLEOTIDE SEQUENCE [LARGE SCALE GENOMIC DNA]</scope>
    <source>
        <strain evidence="2 3">1991</strain>
    </source>
</reference>
<dbReference type="PRINTS" id="PR00340">
    <property type="entry name" value="PIIGLNB"/>
</dbReference>
<dbReference type="SMART" id="SM00938">
    <property type="entry name" value="P-II"/>
    <property type="match status" value="1"/>
</dbReference>
<protein>
    <submittedName>
        <fullName evidence="2">Nitrogen regulatory PII-like protein</fullName>
    </submittedName>
</protein>
<organism evidence="2 3">
    <name type="scientific">Listeria fleischmannii 1991</name>
    <dbReference type="NCBI Taxonomy" id="1430899"/>
    <lineage>
        <taxon>Bacteria</taxon>
        <taxon>Bacillati</taxon>
        <taxon>Bacillota</taxon>
        <taxon>Bacilli</taxon>
        <taxon>Bacillales</taxon>
        <taxon>Listeriaceae</taxon>
        <taxon>Listeria</taxon>
    </lineage>
</organism>
<dbReference type="InterPro" id="IPR011322">
    <property type="entry name" value="N-reg_PII-like_a/b"/>
</dbReference>
<dbReference type="PATRIC" id="fig|1430899.3.peg.692"/>
<dbReference type="Proteomes" id="UP000052258">
    <property type="component" value="Unassembled WGS sequence"/>
</dbReference>
<dbReference type="OrthoDB" id="9802729at2"/>
<dbReference type="PROSITE" id="PS51343">
    <property type="entry name" value="PII_GLNB_DOM"/>
    <property type="match status" value="1"/>
</dbReference>
<dbReference type="InterPro" id="IPR002187">
    <property type="entry name" value="N-reg_PII"/>
</dbReference>
<comment type="similarity">
    <text evidence="1">Belongs to the P(II) protein family.</text>
</comment>